<proteinExistence type="predicted"/>
<feature type="signal peptide" evidence="1">
    <location>
        <begin position="1"/>
        <end position="34"/>
    </location>
</feature>
<evidence type="ECO:0000313" key="4">
    <source>
        <dbReference type="EMBL" id="MBQ0826429.1"/>
    </source>
</evidence>
<dbReference type="InterPro" id="IPR010496">
    <property type="entry name" value="AL/BT2_dom"/>
</dbReference>
<gene>
    <name evidence="4" type="ORF">J5Y05_07910</name>
</gene>
<keyword evidence="5" id="KW-1185">Reference proteome</keyword>
<comment type="caution">
    <text evidence="4">The sequence shown here is derived from an EMBL/GenBank/DDBJ whole genome shotgun (WGS) entry which is preliminary data.</text>
</comment>
<dbReference type="GO" id="GO:0016787">
    <property type="term" value="F:hydrolase activity"/>
    <property type="evidence" value="ECO:0007669"/>
    <property type="project" value="InterPro"/>
</dbReference>
<name>A0A940XDB7_9ACTN</name>
<evidence type="ECO:0000259" key="3">
    <source>
        <dbReference type="PROSITE" id="PS51820"/>
    </source>
</evidence>
<protein>
    <submittedName>
        <fullName evidence="4">DUF1080 domain-containing protein</fullName>
    </submittedName>
</protein>
<feature type="domain" description="PA14" evidence="3">
    <location>
        <begin position="55"/>
        <end position="199"/>
    </location>
</feature>
<evidence type="ECO:0000259" key="2">
    <source>
        <dbReference type="PROSITE" id="PS51175"/>
    </source>
</evidence>
<dbReference type="InterPro" id="IPR011658">
    <property type="entry name" value="PA14_dom"/>
</dbReference>
<feature type="chain" id="PRO_5039233719" evidence="1">
    <location>
        <begin position="35"/>
        <end position="1016"/>
    </location>
</feature>
<organism evidence="4 5">
    <name type="scientific">Streptomyces tagetis</name>
    <dbReference type="NCBI Taxonomy" id="2820809"/>
    <lineage>
        <taxon>Bacteria</taxon>
        <taxon>Bacillati</taxon>
        <taxon>Actinomycetota</taxon>
        <taxon>Actinomycetes</taxon>
        <taxon>Kitasatosporales</taxon>
        <taxon>Streptomycetaceae</taxon>
        <taxon>Streptomyces</taxon>
    </lineage>
</organism>
<dbReference type="PROSITE" id="PS51318">
    <property type="entry name" value="TAT"/>
    <property type="match status" value="1"/>
</dbReference>
<dbReference type="Pfam" id="PF16990">
    <property type="entry name" value="CBM_35"/>
    <property type="match status" value="1"/>
</dbReference>
<dbReference type="Gene3D" id="3.90.182.10">
    <property type="entry name" value="Toxin - Anthrax Protective Antigen,domain 1"/>
    <property type="match status" value="1"/>
</dbReference>
<feature type="domain" description="CBM6" evidence="2">
    <location>
        <begin position="689"/>
        <end position="818"/>
    </location>
</feature>
<dbReference type="AlphaFoldDB" id="A0A940XDB7"/>
<dbReference type="Pfam" id="PF06439">
    <property type="entry name" value="3keto-disac_hyd"/>
    <property type="match status" value="1"/>
</dbReference>
<dbReference type="GO" id="GO:0030246">
    <property type="term" value="F:carbohydrate binding"/>
    <property type="evidence" value="ECO:0007669"/>
    <property type="project" value="InterPro"/>
</dbReference>
<dbReference type="EMBL" id="JAGPNL010000001">
    <property type="protein sequence ID" value="MBQ0826429.1"/>
    <property type="molecule type" value="Genomic_DNA"/>
</dbReference>
<evidence type="ECO:0000313" key="5">
    <source>
        <dbReference type="Proteomes" id="UP000677875"/>
    </source>
</evidence>
<keyword evidence="1" id="KW-0732">Signal</keyword>
<evidence type="ECO:0000256" key="1">
    <source>
        <dbReference type="SAM" id="SignalP"/>
    </source>
</evidence>
<dbReference type="RefSeq" id="WP_210869432.1">
    <property type="nucleotide sequence ID" value="NZ_JAGPNL010000001.1"/>
</dbReference>
<dbReference type="InterPro" id="IPR037524">
    <property type="entry name" value="PA14/GLEYA"/>
</dbReference>
<dbReference type="Proteomes" id="UP000677875">
    <property type="component" value="Unassembled WGS sequence"/>
</dbReference>
<sequence length="1016" mass="109198">MPHRLFPRSRRLLIPLLTAGVLAGGALTAPAAGAASAAPSTASAAPSPAFADLPPQEPGVTLRVYDMQTPLSALCTLKPGQTPNHDRLMPTVDWSTPADFGGFSANFVSEATGYLVAPSEGSYTFRLTSDDGSRLRLDGSTVVDHDGLHGAEPKDGTVHLTAGAHPLRIDHFERDGDERLQLAWKPPGESQFSVVPREALSTDAGVVRVTAPGRKECEASGDSPGDGLPLTSVRPDLTLTDLRPQGFEPQVSGMDWLPDGRLAITTWGGSDNVAGEVYLLDHVTGATSRDKVTVKKVASGLREPMGIAYVDGSLYVSQKHELTRLVDRDGDGVTDEYRTVATWPYGGNFHEFAFGLLHRDGYFYVNLSVAIDLGGATTVPQPAPGRGTTYKVHARTGKISPIAGGLRTPNGIGWGPEGGLFATDNQGGWLPSSKLVQIKQDRFFNHYTEPAGPFEDSPVTEPVLWLPQNEIANSPSTPLYLTKGRFAGQMLIGDVTYGGLQRAYLEKVKGQYQGAVFRYTQGLEAGVNRITLGPDGAVYAGGLGADGNWGQEGKLRFGLQKLTPNGGDTFDILSMKAVSGGFDLTYTQPLSAETAAELAKRYRAEQWRYTPTASYGGPKIAQESLAVRSATLAKDGRTVRVLLDGLKPGRVVHLRSPRPFASASGESLWSTEAWYTLNAVPGTQPQPGPLYEAEEARLTGTAGVNTDHSGYSGSGFVDRYSTEGKGATTFDVTVPRAGSYDVNLRYSNGPNPFQGTKSLSLYANGKKVRQTELPSTGDWDTWSTRTERVTLRAGANTLSYRYDPGDTGHVNLDLITVRPQGAETVLFDGSDASREQWQHTDGRPLAWPAAEERSMEVCCGDIRTKDAYQDFALHLEFRVPLLPPEVTGQDRGNSGVFLQDRYELQILDSHGAPAPALDGAGALYLKKAADVNAARAPETWQTYDVVFRSARYGADGRKTADARVSVVWNGVTVHDDVVLDGPTASGRAETPMAGAIRLQDHGNKVRFRDIRVKPLG</sequence>
<dbReference type="PROSITE" id="PS51175">
    <property type="entry name" value="CBM6"/>
    <property type="match status" value="1"/>
</dbReference>
<dbReference type="SUPFAM" id="SSF49785">
    <property type="entry name" value="Galactose-binding domain-like"/>
    <property type="match status" value="1"/>
</dbReference>
<dbReference type="Pfam" id="PF07691">
    <property type="entry name" value="PA14"/>
    <property type="match status" value="1"/>
</dbReference>
<dbReference type="Gene3D" id="2.120.10.30">
    <property type="entry name" value="TolB, C-terminal domain"/>
    <property type="match status" value="1"/>
</dbReference>
<dbReference type="InterPro" id="IPR006311">
    <property type="entry name" value="TAT_signal"/>
</dbReference>
<reference evidence="4" key="1">
    <citation type="submission" date="2021-04" db="EMBL/GenBank/DDBJ databases">
        <title>Genome seq and assembly of Streptomyces sp. RG38.</title>
        <authorList>
            <person name="Chhetri G."/>
        </authorList>
    </citation>
    <scope>NUCLEOTIDE SEQUENCE</scope>
    <source>
        <strain evidence="4">RG38</strain>
    </source>
</reference>
<dbReference type="PANTHER" id="PTHR33546:SF1">
    <property type="entry name" value="LARGE, MULTIFUNCTIONAL SECRETED PROTEIN"/>
    <property type="match status" value="1"/>
</dbReference>
<dbReference type="Gene3D" id="2.60.120.560">
    <property type="entry name" value="Exo-inulinase, domain 1"/>
    <property type="match status" value="1"/>
</dbReference>
<dbReference type="InterPro" id="IPR008979">
    <property type="entry name" value="Galactose-bd-like_sf"/>
</dbReference>
<dbReference type="CDD" id="cd04083">
    <property type="entry name" value="CBM35_Lmo2446-like"/>
    <property type="match status" value="1"/>
</dbReference>
<dbReference type="SUPFAM" id="SSF63829">
    <property type="entry name" value="Calcium-dependent phosphotriesterase"/>
    <property type="match status" value="1"/>
</dbReference>
<dbReference type="InterPro" id="IPR005084">
    <property type="entry name" value="CBM6"/>
</dbReference>
<dbReference type="SUPFAM" id="SSF56988">
    <property type="entry name" value="Anthrax protective antigen"/>
    <property type="match status" value="1"/>
</dbReference>
<accession>A0A940XDB7</accession>
<dbReference type="PROSITE" id="PS51820">
    <property type="entry name" value="PA14"/>
    <property type="match status" value="1"/>
</dbReference>
<dbReference type="Gene3D" id="2.60.120.260">
    <property type="entry name" value="Galactose-binding domain-like"/>
    <property type="match status" value="1"/>
</dbReference>
<dbReference type="SMART" id="SM00758">
    <property type="entry name" value="PA14"/>
    <property type="match status" value="1"/>
</dbReference>
<dbReference type="InterPro" id="IPR011042">
    <property type="entry name" value="6-blade_b-propeller_TolB-like"/>
</dbReference>
<dbReference type="PANTHER" id="PTHR33546">
    <property type="entry name" value="LARGE, MULTIFUNCTIONAL SECRETED PROTEIN-RELATED"/>
    <property type="match status" value="1"/>
</dbReference>